<evidence type="ECO:0000256" key="1">
    <source>
        <dbReference type="ARBA" id="ARBA00004370"/>
    </source>
</evidence>
<evidence type="ECO:0000256" key="5">
    <source>
        <dbReference type="ARBA" id="ARBA00023136"/>
    </source>
</evidence>
<proteinExistence type="inferred from homology"/>
<dbReference type="SUPFAM" id="SSF117892">
    <property type="entry name" value="Band 7/SPFH domain"/>
    <property type="match status" value="1"/>
</dbReference>
<evidence type="ECO:0000313" key="7">
    <source>
        <dbReference type="EMBL" id="SVA85127.1"/>
    </source>
</evidence>
<evidence type="ECO:0000256" key="2">
    <source>
        <dbReference type="ARBA" id="ARBA00007862"/>
    </source>
</evidence>
<dbReference type="CDD" id="cd03405">
    <property type="entry name" value="SPFH_HflC"/>
    <property type="match status" value="1"/>
</dbReference>
<name>A0A381Z8P2_9ZZZZ</name>
<dbReference type="AlphaFoldDB" id="A0A381Z8P2"/>
<sequence>VTQLFGLVLILVVLSSATYQVHETNQVIITQFGQPIGDAKTEPGLHFKVPFIQKTNYFEKRFLEWDGSPNQVPTKDKRFIWVDTYARWRIVDPLRFFERLRDERGAQSRLDDILDGETRNSVARYDLIELVRSNNRNPDDVLVESEEEAAILEGIEMGRGQIAAEILATSAQRTADFGIELLDLRLKRINYVEEVQQDVFARMIAERQRIAEEFRSEGEGEAARIAGERDLELLRIQSEAYRAAEELRGVADGAATAVYGDAYNSDPDFYAFTKSMETYEETMDSTTMFILGTDNELLKYLEQPR</sequence>
<evidence type="ECO:0000259" key="6">
    <source>
        <dbReference type="SMART" id="SM00244"/>
    </source>
</evidence>
<protein>
    <recommendedName>
        <fullName evidence="6">Band 7 domain-containing protein</fullName>
    </recommendedName>
</protein>
<dbReference type="InterPro" id="IPR001107">
    <property type="entry name" value="Band_7"/>
</dbReference>
<dbReference type="EMBL" id="UINC01020227">
    <property type="protein sequence ID" value="SVA85127.1"/>
    <property type="molecule type" value="Genomic_DNA"/>
</dbReference>
<evidence type="ECO:0000256" key="3">
    <source>
        <dbReference type="ARBA" id="ARBA00022692"/>
    </source>
</evidence>
<dbReference type="SMART" id="SM00244">
    <property type="entry name" value="PHB"/>
    <property type="match status" value="1"/>
</dbReference>
<organism evidence="7">
    <name type="scientific">marine metagenome</name>
    <dbReference type="NCBI Taxonomy" id="408172"/>
    <lineage>
        <taxon>unclassified sequences</taxon>
        <taxon>metagenomes</taxon>
        <taxon>ecological metagenomes</taxon>
    </lineage>
</organism>
<evidence type="ECO:0000256" key="4">
    <source>
        <dbReference type="ARBA" id="ARBA00022989"/>
    </source>
</evidence>
<dbReference type="Pfam" id="PF01145">
    <property type="entry name" value="Band_7"/>
    <property type="match status" value="1"/>
</dbReference>
<comment type="similarity">
    <text evidence="2">Belongs to the band 7/mec-2 family. HflC subfamily.</text>
</comment>
<dbReference type="InterPro" id="IPR010200">
    <property type="entry name" value="HflC"/>
</dbReference>
<comment type="subcellular location">
    <subcellularLocation>
        <location evidence="1">Membrane</location>
    </subcellularLocation>
</comment>
<gene>
    <name evidence="7" type="ORF">METZ01_LOCUS137981</name>
</gene>
<dbReference type="GO" id="GO:0016020">
    <property type="term" value="C:membrane"/>
    <property type="evidence" value="ECO:0007669"/>
    <property type="project" value="UniProtKB-SubCell"/>
</dbReference>
<dbReference type="PIRSF" id="PIRSF005651">
    <property type="entry name" value="HflC"/>
    <property type="match status" value="1"/>
</dbReference>
<keyword evidence="5" id="KW-0472">Membrane</keyword>
<keyword evidence="3" id="KW-0812">Transmembrane</keyword>
<dbReference type="NCBIfam" id="TIGR01932">
    <property type="entry name" value="hflC"/>
    <property type="match status" value="1"/>
</dbReference>
<feature type="domain" description="Band 7" evidence="6">
    <location>
        <begin position="16"/>
        <end position="203"/>
    </location>
</feature>
<keyword evidence="4" id="KW-1133">Transmembrane helix</keyword>
<accession>A0A381Z8P2</accession>
<reference evidence="7" key="1">
    <citation type="submission" date="2018-05" db="EMBL/GenBank/DDBJ databases">
        <authorList>
            <person name="Lanie J.A."/>
            <person name="Ng W.-L."/>
            <person name="Kazmierczak K.M."/>
            <person name="Andrzejewski T.M."/>
            <person name="Davidsen T.M."/>
            <person name="Wayne K.J."/>
            <person name="Tettelin H."/>
            <person name="Glass J.I."/>
            <person name="Rusch D."/>
            <person name="Podicherti R."/>
            <person name="Tsui H.-C.T."/>
            <person name="Winkler M.E."/>
        </authorList>
    </citation>
    <scope>NUCLEOTIDE SEQUENCE</scope>
</reference>
<dbReference type="InterPro" id="IPR036013">
    <property type="entry name" value="Band_7/SPFH_dom_sf"/>
</dbReference>
<dbReference type="Gene3D" id="3.30.479.30">
    <property type="entry name" value="Band 7 domain"/>
    <property type="match status" value="1"/>
</dbReference>
<dbReference type="PANTHER" id="PTHR42911:SF1">
    <property type="entry name" value="MODULATOR OF FTSH PROTEASE HFLC"/>
    <property type="match status" value="1"/>
</dbReference>
<feature type="non-terminal residue" evidence="7">
    <location>
        <position position="1"/>
    </location>
</feature>
<dbReference type="PANTHER" id="PTHR42911">
    <property type="entry name" value="MODULATOR OF FTSH PROTEASE HFLC"/>
    <property type="match status" value="1"/>
</dbReference>